<evidence type="ECO:0000256" key="1">
    <source>
        <dbReference type="ARBA" id="ARBA00022659"/>
    </source>
</evidence>
<dbReference type="SUPFAM" id="SSF50494">
    <property type="entry name" value="Trypsin-like serine proteases"/>
    <property type="match status" value="1"/>
</dbReference>
<dbReference type="PANTHER" id="PTHR46393">
    <property type="entry name" value="SUSHI DOMAIN-CONTAINING PROTEIN"/>
    <property type="match status" value="1"/>
</dbReference>
<dbReference type="STRING" id="7918.ENSLOCP00000000254"/>
<dbReference type="GO" id="GO:0006508">
    <property type="term" value="P:proteolysis"/>
    <property type="evidence" value="ECO:0007669"/>
    <property type="project" value="InterPro"/>
</dbReference>
<dbReference type="HOGENOM" id="CLU_2312495_0_0_1"/>
<dbReference type="InParanoid" id="W5LVU7"/>
<evidence type="ECO:0000256" key="3">
    <source>
        <dbReference type="ARBA" id="ARBA00022737"/>
    </source>
</evidence>
<feature type="domain" description="Peptidase S1" evidence="5">
    <location>
        <begin position="13"/>
        <end position="79"/>
    </location>
</feature>
<keyword evidence="7" id="KW-1185">Reference proteome</keyword>
<evidence type="ECO:0000313" key="7">
    <source>
        <dbReference type="Proteomes" id="UP000018468"/>
    </source>
</evidence>
<sequence>MSEHGTLATTKNVKIKLRAQRDSCVRDALQAPDVTATDPEELVTESFLCTGGIHPEVDDITCKGDSGGALFLERKRRLVQVRSGATSLSLWAASPVCVCV</sequence>
<organism evidence="6 7">
    <name type="scientific">Lepisosteus oculatus</name>
    <name type="common">Spotted gar</name>
    <dbReference type="NCBI Taxonomy" id="7918"/>
    <lineage>
        <taxon>Eukaryota</taxon>
        <taxon>Metazoa</taxon>
        <taxon>Chordata</taxon>
        <taxon>Craniata</taxon>
        <taxon>Vertebrata</taxon>
        <taxon>Euteleostomi</taxon>
        <taxon>Actinopterygii</taxon>
        <taxon>Neopterygii</taxon>
        <taxon>Holostei</taxon>
        <taxon>Semionotiformes</taxon>
        <taxon>Lepisosteidae</taxon>
        <taxon>Lepisosteus</taxon>
    </lineage>
</organism>
<keyword evidence="1" id="KW-0768">Sushi</keyword>
<dbReference type="Bgee" id="ENSLOCG00000000230">
    <property type="expression patterns" value="Expressed in liver and 12 other cell types or tissues"/>
</dbReference>
<keyword evidence="3" id="KW-0677">Repeat</keyword>
<dbReference type="Ensembl" id="ENSLOCT00000000254.1">
    <property type="protein sequence ID" value="ENSLOCP00000000254.1"/>
    <property type="gene ID" value="ENSLOCG00000000230.1"/>
</dbReference>
<reference evidence="6" key="3">
    <citation type="submission" date="2025-09" db="UniProtKB">
        <authorList>
            <consortium name="Ensembl"/>
        </authorList>
    </citation>
    <scope>IDENTIFICATION</scope>
</reference>
<name>W5LVU7_LEPOC</name>
<keyword evidence="4" id="KW-0325">Glycoprotein</keyword>
<evidence type="ECO:0000256" key="4">
    <source>
        <dbReference type="ARBA" id="ARBA00023180"/>
    </source>
</evidence>
<dbReference type="PANTHER" id="PTHR46393:SF7">
    <property type="entry name" value="COMPLEMENT C2"/>
    <property type="match status" value="1"/>
</dbReference>
<reference evidence="6" key="2">
    <citation type="submission" date="2025-08" db="UniProtKB">
        <authorList>
            <consortium name="Ensembl"/>
        </authorList>
    </citation>
    <scope>IDENTIFICATION</scope>
</reference>
<dbReference type="AlphaFoldDB" id="W5LVU7"/>
<dbReference type="InterPro" id="IPR043504">
    <property type="entry name" value="Peptidase_S1_PA_chymotrypsin"/>
</dbReference>
<dbReference type="Gene3D" id="2.40.10.10">
    <property type="entry name" value="Trypsin-like serine proteases"/>
    <property type="match status" value="1"/>
</dbReference>
<protein>
    <recommendedName>
        <fullName evidence="5">Peptidase S1 domain-containing protein</fullName>
    </recommendedName>
</protein>
<accession>W5LVU7</accession>
<dbReference type="Proteomes" id="UP000018468">
    <property type="component" value="Unassembled WGS sequence"/>
</dbReference>
<dbReference type="GO" id="GO:0004252">
    <property type="term" value="F:serine-type endopeptidase activity"/>
    <property type="evidence" value="ECO:0007669"/>
    <property type="project" value="InterPro"/>
</dbReference>
<dbReference type="eggNOG" id="KOG3627">
    <property type="taxonomic scope" value="Eukaryota"/>
</dbReference>
<dbReference type="InterPro" id="IPR001254">
    <property type="entry name" value="Trypsin_dom"/>
</dbReference>
<evidence type="ECO:0000259" key="5">
    <source>
        <dbReference type="Pfam" id="PF00089"/>
    </source>
</evidence>
<evidence type="ECO:0000256" key="2">
    <source>
        <dbReference type="ARBA" id="ARBA00022729"/>
    </source>
</evidence>
<proteinExistence type="predicted"/>
<reference evidence="7" key="1">
    <citation type="submission" date="2011-12" db="EMBL/GenBank/DDBJ databases">
        <title>The Draft Genome of Lepisosteus oculatus.</title>
        <authorList>
            <consortium name="The Broad Institute Genome Assembly &amp; Analysis Group"/>
            <consortium name="Computational R&amp;D Group"/>
            <consortium name="and Sequencing Platform"/>
            <person name="Di Palma F."/>
            <person name="Alfoldi J."/>
            <person name="Johnson J."/>
            <person name="Berlin A."/>
            <person name="Gnerre S."/>
            <person name="Jaffe D."/>
            <person name="MacCallum I."/>
            <person name="Young S."/>
            <person name="Walker B.J."/>
            <person name="Lander E.S."/>
            <person name="Lindblad-Toh K."/>
        </authorList>
    </citation>
    <scope>NUCLEOTIDE SEQUENCE [LARGE SCALE GENOMIC DNA]</scope>
</reference>
<evidence type="ECO:0000313" key="6">
    <source>
        <dbReference type="Ensembl" id="ENSLOCP00000000254.1"/>
    </source>
</evidence>
<dbReference type="InterPro" id="IPR009003">
    <property type="entry name" value="Peptidase_S1_PA"/>
</dbReference>
<keyword evidence="2" id="KW-0732">Signal</keyword>
<dbReference type="Pfam" id="PF00089">
    <property type="entry name" value="Trypsin"/>
    <property type="match status" value="1"/>
</dbReference>